<dbReference type="EMBL" id="MU865303">
    <property type="protein sequence ID" value="KAK4229946.1"/>
    <property type="molecule type" value="Genomic_DNA"/>
</dbReference>
<feature type="compositionally biased region" description="Pro residues" evidence="1">
    <location>
        <begin position="188"/>
        <end position="200"/>
    </location>
</feature>
<accession>A0AAN7BUZ6</accession>
<proteinExistence type="predicted"/>
<evidence type="ECO:0000256" key="1">
    <source>
        <dbReference type="SAM" id="MobiDB-lite"/>
    </source>
</evidence>
<sequence>MAGRPNRPNQGQNVPPAPQRQNEYFVPRDGIDREVITSDICRYLGNDALVRPGTYESPDGRVTQGYFITAYRNLTSAMIQDLKADSARWEQERRASSRNAAPGAGGTMHSSHSNGGYVRKSNSPSGSREQPRGGPSDYSSWKNRQREQQDYEPAYHAPPSGAMDIDYNPAPPQSGNTHYNPGQGYQGVPPPGYAQAPYPPQVHTTGPQYQPAQGYGYAPNPPPNQQYSPGPQPGDRFGMAPPSVAPPFAAHPQDAAYVHGSNYSSAPGYATAGQPRMPPLPMTSVSAPPRASFAPSGAPYGGPEGDYGYVPPAGNPTQAFPSDPLYGRGAYATTTTITNPPEASSDDLGSPAGTTPRQGFGALPEPPFDGHSSPVPTSAGSVPPTAAPVPSTTGSATGRRDRDSEPRDHRQPRRDQDRGDDRHRNRHRHQN</sequence>
<feature type="compositionally biased region" description="Polar residues" evidence="1">
    <location>
        <begin position="332"/>
        <end position="342"/>
    </location>
</feature>
<evidence type="ECO:0000313" key="3">
    <source>
        <dbReference type="Proteomes" id="UP001301958"/>
    </source>
</evidence>
<feature type="compositionally biased region" description="Low complexity" evidence="1">
    <location>
        <begin position="376"/>
        <end position="397"/>
    </location>
</feature>
<evidence type="ECO:0008006" key="4">
    <source>
        <dbReference type="Google" id="ProtNLM"/>
    </source>
</evidence>
<protein>
    <recommendedName>
        <fullName evidence="4">Transcription factor RfeG</fullName>
    </recommendedName>
</protein>
<dbReference type="PANTHER" id="PTHR39609">
    <property type="entry name" value="RFEG-RELATED"/>
    <property type="match status" value="1"/>
</dbReference>
<name>A0AAN7BUZ6_9PEZI</name>
<feature type="region of interest" description="Disordered" evidence="1">
    <location>
        <begin position="89"/>
        <end position="250"/>
    </location>
</feature>
<dbReference type="AlphaFoldDB" id="A0AAN7BUZ6"/>
<dbReference type="PANTHER" id="PTHR39609:SF1">
    <property type="entry name" value="RFEG"/>
    <property type="match status" value="1"/>
</dbReference>
<organism evidence="2 3">
    <name type="scientific">Podospora fimiseda</name>
    <dbReference type="NCBI Taxonomy" id="252190"/>
    <lineage>
        <taxon>Eukaryota</taxon>
        <taxon>Fungi</taxon>
        <taxon>Dikarya</taxon>
        <taxon>Ascomycota</taxon>
        <taxon>Pezizomycotina</taxon>
        <taxon>Sordariomycetes</taxon>
        <taxon>Sordariomycetidae</taxon>
        <taxon>Sordariales</taxon>
        <taxon>Podosporaceae</taxon>
        <taxon>Podospora</taxon>
    </lineage>
</organism>
<reference evidence="2" key="2">
    <citation type="submission" date="2023-05" db="EMBL/GenBank/DDBJ databases">
        <authorList>
            <consortium name="Lawrence Berkeley National Laboratory"/>
            <person name="Steindorff A."/>
            <person name="Hensen N."/>
            <person name="Bonometti L."/>
            <person name="Westerberg I."/>
            <person name="Brannstrom I.O."/>
            <person name="Guillou S."/>
            <person name="Cros-Aarteil S."/>
            <person name="Calhoun S."/>
            <person name="Haridas S."/>
            <person name="Kuo A."/>
            <person name="Mondo S."/>
            <person name="Pangilinan J."/>
            <person name="Riley R."/>
            <person name="Labutti K."/>
            <person name="Andreopoulos B."/>
            <person name="Lipzen A."/>
            <person name="Chen C."/>
            <person name="Yanf M."/>
            <person name="Daum C."/>
            <person name="Ng V."/>
            <person name="Clum A."/>
            <person name="Ohm R."/>
            <person name="Martin F."/>
            <person name="Silar P."/>
            <person name="Natvig D."/>
            <person name="Lalanne C."/>
            <person name="Gautier V."/>
            <person name="Ament-Velasquez S.L."/>
            <person name="Kruys A."/>
            <person name="Hutchinson M.I."/>
            <person name="Powell A.J."/>
            <person name="Barry K."/>
            <person name="Miller A.N."/>
            <person name="Grigoriev I.V."/>
            <person name="Debuchy R."/>
            <person name="Gladieux P."/>
            <person name="Thoren M.H."/>
            <person name="Johannesson H."/>
        </authorList>
    </citation>
    <scope>NUCLEOTIDE SEQUENCE</scope>
    <source>
        <strain evidence="2">CBS 990.96</strain>
    </source>
</reference>
<keyword evidence="3" id="KW-1185">Reference proteome</keyword>
<feature type="region of interest" description="Disordered" evidence="1">
    <location>
        <begin position="269"/>
        <end position="431"/>
    </location>
</feature>
<gene>
    <name evidence="2" type="ORF">QBC38DRAFT_518457</name>
</gene>
<reference evidence="2" key="1">
    <citation type="journal article" date="2023" name="Mol. Phylogenet. Evol.">
        <title>Genome-scale phylogeny and comparative genomics of the fungal order Sordariales.</title>
        <authorList>
            <person name="Hensen N."/>
            <person name="Bonometti L."/>
            <person name="Westerberg I."/>
            <person name="Brannstrom I.O."/>
            <person name="Guillou S."/>
            <person name="Cros-Aarteil S."/>
            <person name="Calhoun S."/>
            <person name="Haridas S."/>
            <person name="Kuo A."/>
            <person name="Mondo S."/>
            <person name="Pangilinan J."/>
            <person name="Riley R."/>
            <person name="LaButti K."/>
            <person name="Andreopoulos B."/>
            <person name="Lipzen A."/>
            <person name="Chen C."/>
            <person name="Yan M."/>
            <person name="Daum C."/>
            <person name="Ng V."/>
            <person name="Clum A."/>
            <person name="Steindorff A."/>
            <person name="Ohm R.A."/>
            <person name="Martin F."/>
            <person name="Silar P."/>
            <person name="Natvig D.O."/>
            <person name="Lalanne C."/>
            <person name="Gautier V."/>
            <person name="Ament-Velasquez S.L."/>
            <person name="Kruys A."/>
            <person name="Hutchinson M.I."/>
            <person name="Powell A.J."/>
            <person name="Barry K."/>
            <person name="Miller A.N."/>
            <person name="Grigoriev I.V."/>
            <person name="Debuchy R."/>
            <person name="Gladieux P."/>
            <person name="Hiltunen Thoren M."/>
            <person name="Johannesson H."/>
        </authorList>
    </citation>
    <scope>NUCLEOTIDE SEQUENCE</scope>
    <source>
        <strain evidence="2">CBS 990.96</strain>
    </source>
</reference>
<feature type="region of interest" description="Disordered" evidence="1">
    <location>
        <begin position="1"/>
        <end position="28"/>
    </location>
</feature>
<evidence type="ECO:0000313" key="2">
    <source>
        <dbReference type="EMBL" id="KAK4229946.1"/>
    </source>
</evidence>
<comment type="caution">
    <text evidence="2">The sequence shown here is derived from an EMBL/GenBank/DDBJ whole genome shotgun (WGS) entry which is preliminary data.</text>
</comment>
<dbReference type="Proteomes" id="UP001301958">
    <property type="component" value="Unassembled WGS sequence"/>
</dbReference>
<feature type="compositionally biased region" description="Basic and acidic residues" evidence="1">
    <location>
        <begin position="398"/>
        <end position="423"/>
    </location>
</feature>
<feature type="compositionally biased region" description="Polar residues" evidence="1">
    <location>
        <begin position="108"/>
        <end position="128"/>
    </location>
</feature>